<feature type="region of interest" description="Disordered" evidence="1">
    <location>
        <begin position="404"/>
        <end position="435"/>
    </location>
</feature>
<keyword evidence="2" id="KW-0812">Transmembrane</keyword>
<gene>
    <name evidence="3" type="ORF">B9479_004027</name>
</gene>
<feature type="compositionally biased region" description="Polar residues" evidence="1">
    <location>
        <begin position="1"/>
        <end position="26"/>
    </location>
</feature>
<sequence length="486" mass="53842">MVVKQSPSTPKQCESDIIMSSPTSQVPFELPTPPAPILAPERFDEPDHDLPPQLDNSLSTTAPGSPTPAGVNSTTANMDLTRFTFSAKVYRLSFLNQSNDVLAISTSTPKAGKTGDMFKRKRGVIITRTLKMLEGGKRAGVLTEKEKDELWVKIVGSEMEAQLLCRGDDDSDVKTEVTEVEDEKNDDEKSIVHREAVAVKEESLCSEYFEEEGDRKEISMLPNVPSPSRLVEQEASTDTVLHLKPESRVDSDQFFTPVGFSLPTSHSASLLNEYPSISEKPSTIGACSATDDYFSIRVAQRRQINSHLRVESNYQPYSLDDVESQHPTPRKESASKLPMMLFWFGFLLPLAWIVGGWFCSEARARTSRTTKSLESTSSHRVPQSAHYSRPPTLIPLHSPHYSRPPTLISNPRSPQSALHALPPSPPATVRSLPVADSTASSKNTYKMRWLGHQDKWVFACRKALFVFMFVAFVTGVAVPIALRAGH</sequence>
<protein>
    <submittedName>
        <fullName evidence="3">Uncharacterized protein</fullName>
    </submittedName>
</protein>
<feature type="compositionally biased region" description="Polar residues" evidence="1">
    <location>
        <begin position="54"/>
        <end position="73"/>
    </location>
</feature>
<reference evidence="3 4" key="1">
    <citation type="submission" date="2017-05" db="EMBL/GenBank/DDBJ databases">
        <title>The Genome Sequence of Tsuchiyaea wingfieldii DSM 27421.</title>
        <authorList>
            <person name="Cuomo C."/>
            <person name="Passer A."/>
            <person name="Billmyre B."/>
            <person name="Heitman J."/>
        </authorList>
    </citation>
    <scope>NUCLEOTIDE SEQUENCE [LARGE SCALE GENOMIC DNA]</scope>
    <source>
        <strain evidence="3 4">DSM 27421</strain>
    </source>
</reference>
<feature type="region of interest" description="Disordered" evidence="1">
    <location>
        <begin position="1"/>
        <end position="73"/>
    </location>
</feature>
<evidence type="ECO:0000313" key="4">
    <source>
        <dbReference type="Proteomes" id="UP000322245"/>
    </source>
</evidence>
<feature type="compositionally biased region" description="Polar residues" evidence="1">
    <location>
        <begin position="368"/>
        <end position="381"/>
    </location>
</feature>
<evidence type="ECO:0000313" key="3">
    <source>
        <dbReference type="EMBL" id="TYJ55304.1"/>
    </source>
</evidence>
<dbReference type="AlphaFoldDB" id="A0A5D3AXK5"/>
<evidence type="ECO:0000256" key="2">
    <source>
        <dbReference type="SAM" id="Phobius"/>
    </source>
</evidence>
<feature type="transmembrane region" description="Helical" evidence="2">
    <location>
        <begin position="463"/>
        <end position="482"/>
    </location>
</feature>
<proteinExistence type="predicted"/>
<keyword evidence="4" id="KW-1185">Reference proteome</keyword>
<dbReference type="EMBL" id="NIDF01000042">
    <property type="protein sequence ID" value="TYJ55304.1"/>
    <property type="molecule type" value="Genomic_DNA"/>
</dbReference>
<evidence type="ECO:0000256" key="1">
    <source>
        <dbReference type="SAM" id="MobiDB-lite"/>
    </source>
</evidence>
<feature type="region of interest" description="Disordered" evidence="1">
    <location>
        <begin position="368"/>
        <end position="389"/>
    </location>
</feature>
<organism evidence="3 4">
    <name type="scientific">Cryptococcus floricola</name>
    <dbReference type="NCBI Taxonomy" id="2591691"/>
    <lineage>
        <taxon>Eukaryota</taxon>
        <taxon>Fungi</taxon>
        <taxon>Dikarya</taxon>
        <taxon>Basidiomycota</taxon>
        <taxon>Agaricomycotina</taxon>
        <taxon>Tremellomycetes</taxon>
        <taxon>Tremellales</taxon>
        <taxon>Cryptococcaceae</taxon>
        <taxon>Cryptococcus</taxon>
    </lineage>
</organism>
<comment type="caution">
    <text evidence="3">The sequence shown here is derived from an EMBL/GenBank/DDBJ whole genome shotgun (WGS) entry which is preliminary data.</text>
</comment>
<dbReference type="Proteomes" id="UP000322245">
    <property type="component" value="Unassembled WGS sequence"/>
</dbReference>
<keyword evidence="2" id="KW-0472">Membrane</keyword>
<name>A0A5D3AXK5_9TREE</name>
<accession>A0A5D3AXK5</accession>
<feature type="compositionally biased region" description="Basic and acidic residues" evidence="1">
    <location>
        <begin position="41"/>
        <end position="50"/>
    </location>
</feature>
<feature type="transmembrane region" description="Helical" evidence="2">
    <location>
        <begin position="340"/>
        <end position="359"/>
    </location>
</feature>
<keyword evidence="2" id="KW-1133">Transmembrane helix</keyword>